<dbReference type="RefSeq" id="WP_378586882.1">
    <property type="nucleotide sequence ID" value="NZ_JBHSKD010000004.1"/>
</dbReference>
<name>A0ABW0BEM3_9ACTN</name>
<reference evidence="2" key="1">
    <citation type="journal article" date="2019" name="Int. J. Syst. Evol. Microbiol.">
        <title>The Global Catalogue of Microorganisms (GCM) 10K type strain sequencing project: providing services to taxonomists for standard genome sequencing and annotation.</title>
        <authorList>
            <consortium name="The Broad Institute Genomics Platform"/>
            <consortium name="The Broad Institute Genome Sequencing Center for Infectious Disease"/>
            <person name="Wu L."/>
            <person name="Ma J."/>
        </authorList>
    </citation>
    <scope>NUCLEOTIDE SEQUENCE [LARGE SCALE GENOMIC DNA]</scope>
    <source>
        <strain evidence="2">DFY41</strain>
    </source>
</reference>
<keyword evidence="2" id="KW-1185">Reference proteome</keyword>
<organism evidence="1 2">
    <name type="scientific">Nocardioides taihuensis</name>
    <dbReference type="NCBI Taxonomy" id="1835606"/>
    <lineage>
        <taxon>Bacteria</taxon>
        <taxon>Bacillati</taxon>
        <taxon>Actinomycetota</taxon>
        <taxon>Actinomycetes</taxon>
        <taxon>Propionibacteriales</taxon>
        <taxon>Nocardioidaceae</taxon>
        <taxon>Nocardioides</taxon>
    </lineage>
</organism>
<proteinExistence type="predicted"/>
<accession>A0ABW0BEM3</accession>
<evidence type="ECO:0000313" key="1">
    <source>
        <dbReference type="EMBL" id="MFC5175698.1"/>
    </source>
</evidence>
<dbReference type="EMBL" id="JBHSKD010000004">
    <property type="protein sequence ID" value="MFC5175698.1"/>
    <property type="molecule type" value="Genomic_DNA"/>
</dbReference>
<sequence length="318" mass="34428">MPSSLSWKRSIRGRVRAAQLAAAAPVLQRLDDDAVTRARIFLDQRETAATDPVSAHELKVFSQFGEDGILDFLLRHAAQPVPRTFVEFGVEDYRESNTRLLCELGGWRGLIIDGGSAHLRFAKRRKLSTHRGLRAVQSFLTTDNIASVIEAHAPAGPLGILSVDVDGVDHWLSQAITARPAIVVSECNPYFGSTLAVSIPDEPAFDRLAAHPSGVYYGASVTALHDLWTGRGYRLVGVSSEGLNLFFVRDDHCHPSWGLSVAEAYVAPSFSPSLGPAGVPLAHLPRCEALAPARDLPLVNTRTGARLRVADVLDEVDA</sequence>
<dbReference type="Proteomes" id="UP001596087">
    <property type="component" value="Unassembled WGS sequence"/>
</dbReference>
<comment type="caution">
    <text evidence="1">The sequence shown here is derived from an EMBL/GenBank/DDBJ whole genome shotgun (WGS) entry which is preliminary data.</text>
</comment>
<evidence type="ECO:0000313" key="2">
    <source>
        <dbReference type="Proteomes" id="UP001596087"/>
    </source>
</evidence>
<protein>
    <submittedName>
        <fullName evidence="1">Uncharacterized protein</fullName>
    </submittedName>
</protein>
<gene>
    <name evidence="1" type="ORF">ACFPGP_03375</name>
</gene>